<dbReference type="PANTHER" id="PTHR46268">
    <property type="entry name" value="STRESS RESPONSE PROTEIN NHAX"/>
    <property type="match status" value="1"/>
</dbReference>
<dbReference type="PANTHER" id="PTHR46268:SF15">
    <property type="entry name" value="UNIVERSAL STRESS PROTEIN HP_0031"/>
    <property type="match status" value="1"/>
</dbReference>
<reference evidence="5" key="1">
    <citation type="journal article" date="2019" name="Int. J. Syst. Evol. Microbiol.">
        <title>The Global Catalogue of Microorganisms (GCM) 10K type strain sequencing project: providing services to taxonomists for standard genome sequencing and annotation.</title>
        <authorList>
            <consortium name="The Broad Institute Genomics Platform"/>
            <consortium name="The Broad Institute Genome Sequencing Center for Infectious Disease"/>
            <person name="Wu L."/>
            <person name="Ma J."/>
        </authorList>
    </citation>
    <scope>NUCLEOTIDE SEQUENCE [LARGE SCALE GENOMIC DNA]</scope>
    <source>
        <strain evidence="5">KCTC 52165</strain>
    </source>
</reference>
<protein>
    <recommendedName>
        <fullName evidence="2">Universal stress protein</fullName>
    </recommendedName>
</protein>
<evidence type="ECO:0000256" key="1">
    <source>
        <dbReference type="ARBA" id="ARBA00008791"/>
    </source>
</evidence>
<evidence type="ECO:0000313" key="5">
    <source>
        <dbReference type="Proteomes" id="UP001595583"/>
    </source>
</evidence>
<dbReference type="SUPFAM" id="SSF52402">
    <property type="entry name" value="Adenine nucleotide alpha hydrolases-like"/>
    <property type="match status" value="1"/>
</dbReference>
<dbReference type="Proteomes" id="UP001595583">
    <property type="component" value="Unassembled WGS sequence"/>
</dbReference>
<dbReference type="Gene3D" id="3.40.50.620">
    <property type="entry name" value="HUPs"/>
    <property type="match status" value="1"/>
</dbReference>
<dbReference type="PIRSF" id="PIRSF006276">
    <property type="entry name" value="UspA"/>
    <property type="match status" value="1"/>
</dbReference>
<sequence>MHKHILIPTDGSETAQKGVDFALSLARDLDAKVTVLTVTNPYSRTEMTARARWKGSDEEMNEFHRKQKEAADKVLHEVKANAGKMGVDVALVHVSEARPAEAILHMAVARGAHLIVIGSHGRRGVNRLLLGSQTAEVLAHAAIPVLVVK</sequence>
<dbReference type="RefSeq" id="WP_378224936.1">
    <property type="nucleotide sequence ID" value="NZ_JBHRTK010000031.1"/>
</dbReference>
<keyword evidence="5" id="KW-1185">Reference proteome</keyword>
<dbReference type="InterPro" id="IPR014729">
    <property type="entry name" value="Rossmann-like_a/b/a_fold"/>
</dbReference>
<organism evidence="4 5">
    <name type="scientific">Aquamicrobium soli</name>
    <dbReference type="NCBI Taxonomy" id="1811518"/>
    <lineage>
        <taxon>Bacteria</taxon>
        <taxon>Pseudomonadati</taxon>
        <taxon>Pseudomonadota</taxon>
        <taxon>Alphaproteobacteria</taxon>
        <taxon>Hyphomicrobiales</taxon>
        <taxon>Phyllobacteriaceae</taxon>
        <taxon>Aquamicrobium</taxon>
    </lineage>
</organism>
<keyword evidence="2" id="KW-0963">Cytoplasm</keyword>
<gene>
    <name evidence="4" type="ORF">ACFOHJ_22230</name>
</gene>
<comment type="caution">
    <text evidence="4">The sequence shown here is derived from an EMBL/GenBank/DDBJ whole genome shotgun (WGS) entry which is preliminary data.</text>
</comment>
<comment type="similarity">
    <text evidence="1 2">Belongs to the universal stress protein A family.</text>
</comment>
<dbReference type="PRINTS" id="PR01438">
    <property type="entry name" value="UNVRSLSTRESS"/>
</dbReference>
<dbReference type="Pfam" id="PF00582">
    <property type="entry name" value="Usp"/>
    <property type="match status" value="1"/>
</dbReference>
<dbReference type="EMBL" id="JBHRTK010000031">
    <property type="protein sequence ID" value="MFC3208946.1"/>
    <property type="molecule type" value="Genomic_DNA"/>
</dbReference>
<comment type="subcellular location">
    <subcellularLocation>
        <location evidence="2">Cytoplasm</location>
    </subcellularLocation>
</comment>
<evidence type="ECO:0000259" key="3">
    <source>
        <dbReference type="Pfam" id="PF00582"/>
    </source>
</evidence>
<name>A0ABV7KIQ5_9HYPH</name>
<proteinExistence type="inferred from homology"/>
<accession>A0ABV7KIQ5</accession>
<dbReference type="CDD" id="cd00293">
    <property type="entry name" value="USP-like"/>
    <property type="match status" value="1"/>
</dbReference>
<dbReference type="InterPro" id="IPR006016">
    <property type="entry name" value="UspA"/>
</dbReference>
<evidence type="ECO:0000256" key="2">
    <source>
        <dbReference type="PIRNR" id="PIRNR006276"/>
    </source>
</evidence>
<evidence type="ECO:0000313" key="4">
    <source>
        <dbReference type="EMBL" id="MFC3208946.1"/>
    </source>
</evidence>
<feature type="domain" description="UspA" evidence="3">
    <location>
        <begin position="1"/>
        <end position="149"/>
    </location>
</feature>
<dbReference type="InterPro" id="IPR006015">
    <property type="entry name" value="Universal_stress_UspA"/>
</dbReference>